<keyword evidence="2" id="KW-1185">Reference proteome</keyword>
<organism evidence="1 2">
    <name type="scientific">Diploscapter pachys</name>
    <dbReference type="NCBI Taxonomy" id="2018661"/>
    <lineage>
        <taxon>Eukaryota</taxon>
        <taxon>Metazoa</taxon>
        <taxon>Ecdysozoa</taxon>
        <taxon>Nematoda</taxon>
        <taxon>Chromadorea</taxon>
        <taxon>Rhabditida</taxon>
        <taxon>Rhabditina</taxon>
        <taxon>Rhabditomorpha</taxon>
        <taxon>Rhabditoidea</taxon>
        <taxon>Rhabditidae</taxon>
        <taxon>Diploscapter</taxon>
    </lineage>
</organism>
<proteinExistence type="predicted"/>
<comment type="caution">
    <text evidence="1">The sequence shown here is derived from an EMBL/GenBank/DDBJ whole genome shotgun (WGS) entry which is preliminary data.</text>
</comment>
<dbReference type="Proteomes" id="UP000218231">
    <property type="component" value="Unassembled WGS sequence"/>
</dbReference>
<dbReference type="AlphaFoldDB" id="A0A2A2K4H9"/>
<dbReference type="OrthoDB" id="5318at2759"/>
<evidence type="ECO:0000313" key="2">
    <source>
        <dbReference type="Proteomes" id="UP000218231"/>
    </source>
</evidence>
<evidence type="ECO:0000313" key="1">
    <source>
        <dbReference type="EMBL" id="PAV68773.1"/>
    </source>
</evidence>
<protein>
    <submittedName>
        <fullName evidence="1">Uncharacterized protein</fullName>
    </submittedName>
</protein>
<accession>A0A2A2K4H9</accession>
<sequence>MCSWHWVSSRKSTIYSAPRKSPYLFIAVRNRTATTAALQQSLTLAKRSHSDANLNETNNANSSQAFGKLPRIKSEFIASSSLMMFAELAAQESVKLKMKEAFEKLSTATSAASICSGKLSSSLPMVRTNSGNILVRPEPHKLASYRISPLTSPNIRVTEVKKYSGKVENSTLQVSSVPLVQPIVLPINTSSTSGPSYSVSRILGVSNKINTSLNHNNSGPFQVVKKENSFE</sequence>
<gene>
    <name evidence="1" type="ORF">WR25_06347</name>
</gene>
<reference evidence="1 2" key="1">
    <citation type="journal article" date="2017" name="Curr. Biol.">
        <title>Genome architecture and evolution of a unichromosomal asexual nematode.</title>
        <authorList>
            <person name="Fradin H."/>
            <person name="Zegar C."/>
            <person name="Gutwein M."/>
            <person name="Lucas J."/>
            <person name="Kovtun M."/>
            <person name="Corcoran D."/>
            <person name="Baugh L.R."/>
            <person name="Kiontke K."/>
            <person name="Gunsalus K."/>
            <person name="Fitch D.H."/>
            <person name="Piano F."/>
        </authorList>
    </citation>
    <scope>NUCLEOTIDE SEQUENCE [LARGE SCALE GENOMIC DNA]</scope>
    <source>
        <strain evidence="1">PF1309</strain>
    </source>
</reference>
<dbReference type="EMBL" id="LIAE01009686">
    <property type="protein sequence ID" value="PAV68773.1"/>
    <property type="molecule type" value="Genomic_DNA"/>
</dbReference>
<name>A0A2A2K4H9_9BILA</name>